<dbReference type="GeneID" id="27332719"/>
<organism evidence="3 4">
    <name type="scientific">Exophiala spinifera</name>
    <dbReference type="NCBI Taxonomy" id="91928"/>
    <lineage>
        <taxon>Eukaryota</taxon>
        <taxon>Fungi</taxon>
        <taxon>Dikarya</taxon>
        <taxon>Ascomycota</taxon>
        <taxon>Pezizomycotina</taxon>
        <taxon>Eurotiomycetes</taxon>
        <taxon>Chaetothyriomycetidae</taxon>
        <taxon>Chaetothyriales</taxon>
        <taxon>Herpotrichiellaceae</taxon>
        <taxon>Exophiala</taxon>
    </lineage>
</organism>
<feature type="region of interest" description="Disordered" evidence="1">
    <location>
        <begin position="769"/>
        <end position="849"/>
    </location>
</feature>
<protein>
    <recommendedName>
        <fullName evidence="2">F-box domain-containing protein</fullName>
    </recommendedName>
</protein>
<evidence type="ECO:0000313" key="3">
    <source>
        <dbReference type="EMBL" id="KIW15588.1"/>
    </source>
</evidence>
<reference evidence="3 4" key="1">
    <citation type="submission" date="2015-01" db="EMBL/GenBank/DDBJ databases">
        <title>The Genome Sequence of Exophiala spinifera CBS89968.</title>
        <authorList>
            <consortium name="The Broad Institute Genomics Platform"/>
            <person name="Cuomo C."/>
            <person name="de Hoog S."/>
            <person name="Gorbushina A."/>
            <person name="Stielow B."/>
            <person name="Teixiera M."/>
            <person name="Abouelleil A."/>
            <person name="Chapman S.B."/>
            <person name="Priest M."/>
            <person name="Young S.K."/>
            <person name="Wortman J."/>
            <person name="Nusbaum C."/>
            <person name="Birren B."/>
        </authorList>
    </citation>
    <scope>NUCLEOTIDE SEQUENCE [LARGE SCALE GENOMIC DNA]</scope>
    <source>
        <strain evidence="3 4">CBS 89968</strain>
    </source>
</reference>
<feature type="compositionally biased region" description="Polar residues" evidence="1">
    <location>
        <begin position="549"/>
        <end position="572"/>
    </location>
</feature>
<keyword evidence="4" id="KW-1185">Reference proteome</keyword>
<proteinExistence type="predicted"/>
<dbReference type="PROSITE" id="PS50181">
    <property type="entry name" value="FBOX"/>
    <property type="match status" value="1"/>
</dbReference>
<feature type="domain" description="F-box" evidence="2">
    <location>
        <begin position="43"/>
        <end position="96"/>
    </location>
</feature>
<dbReference type="RefSeq" id="XP_016235804.1">
    <property type="nucleotide sequence ID" value="XM_016379977.1"/>
</dbReference>
<feature type="compositionally biased region" description="Acidic residues" evidence="1">
    <location>
        <begin position="811"/>
        <end position="840"/>
    </location>
</feature>
<sequence>MESSLEGDEGSQKMKRAGHHTLLAKHLQGKKPEWDAISSQKQPLRLLDLPVDILQAILRELTHTNDLTSLALTHSALHALVIPHIYSRFDIVWPDANATFENRMGVDALTYGLATLVMTQDVFGEAPYQQQPLYQCQQCGHHNHPSPSNPSGPRKIRRGNYFAQYTKKFSLGNGPSDWVQEYLITKEGGKMLGTLVALAVGRMRNLEAFIWDMPTGVLRDVWLALASLGNRDDGQECRLDRIWVRWHDNQDQGPLASPPLPGAGPGVHVSNLPSILAGTANALFQIPPYPRVEFPTFSILPPLRSLSVLDIDELPYAEEMSVLIERSLDKMEELRVGMAPHAQYDIWARPTDNRAPVLQPLMSSPSDQTPRPGGILGILVHRFCDPFVQDRSKEFTSGHETQEYLIPEVDESQNPEYGEEGKDDSVDQSQAEDVEHLGALLLAQNLQDEELEPAAKATTCPGQLHVPKQNHLRKVSESFNDPHQEERSFRKLRLNTLELERIYLSITVLSKAIDWSRLRTLTLLGCRNHEQIWKALRKQFTPTSRRRVSSTGFRTSGNSSSKVADETASSSLEPAPSDYPLGLKRLHTDTVSPSLIAFIKDTLAPDSLEWLFLQANPTYKSQVSIDMIYRGAIRRHRGSLRKLLIDSTLRTEDPDPPDTWRRWVLNRELITCITSGKMKLRELSMSIDYKDWHHFLRRLPNATTLRSLHISHIAEHVNGTVHSRDAALQVLDIVALRPELELCYLGIQTHCYEILEYASTRKGPVFTGLNGSGSGGHSGEDLDTDQDAGPAGGDAHSAQQGHHHSHRFSQDDDDDDGDMDDTSDFEVVSDSDEAMTDEEGAQGADSNMPKPTWRLREILFYDDKISIFKARHGRL</sequence>
<dbReference type="OrthoDB" id="3199516at2759"/>
<dbReference type="STRING" id="91928.A0A0D2B9H4"/>
<dbReference type="AlphaFoldDB" id="A0A0D2B9H4"/>
<evidence type="ECO:0000259" key="2">
    <source>
        <dbReference type="PROSITE" id="PS50181"/>
    </source>
</evidence>
<feature type="compositionally biased region" description="Acidic residues" evidence="1">
    <location>
        <begin position="408"/>
        <end position="418"/>
    </location>
</feature>
<name>A0A0D2B9H4_9EURO</name>
<dbReference type="InterPro" id="IPR001810">
    <property type="entry name" value="F-box_dom"/>
</dbReference>
<feature type="region of interest" description="Disordered" evidence="1">
    <location>
        <begin position="396"/>
        <end position="430"/>
    </location>
</feature>
<gene>
    <name evidence="3" type="ORF">PV08_05636</name>
</gene>
<accession>A0A0D2B9H4</accession>
<dbReference type="Proteomes" id="UP000053328">
    <property type="component" value="Unassembled WGS sequence"/>
</dbReference>
<dbReference type="VEuPathDB" id="FungiDB:PV08_05636"/>
<evidence type="ECO:0000256" key="1">
    <source>
        <dbReference type="SAM" id="MobiDB-lite"/>
    </source>
</evidence>
<dbReference type="EMBL" id="KN847495">
    <property type="protein sequence ID" value="KIW15588.1"/>
    <property type="molecule type" value="Genomic_DNA"/>
</dbReference>
<dbReference type="HOGENOM" id="CLU_007899_0_0_1"/>
<feature type="region of interest" description="Disordered" evidence="1">
    <location>
        <begin position="546"/>
        <end position="576"/>
    </location>
</feature>
<evidence type="ECO:0000313" key="4">
    <source>
        <dbReference type="Proteomes" id="UP000053328"/>
    </source>
</evidence>